<dbReference type="Gene3D" id="3.30.420.10">
    <property type="entry name" value="Ribonuclease H-like superfamily/Ribonuclease H"/>
    <property type="match status" value="1"/>
</dbReference>
<dbReference type="InterPro" id="IPR036397">
    <property type="entry name" value="RNaseH_sf"/>
</dbReference>
<evidence type="ECO:0000256" key="1">
    <source>
        <dbReference type="ARBA" id="ARBA00022722"/>
    </source>
</evidence>
<dbReference type="PANTHER" id="PTHR12801:SF45">
    <property type="entry name" value="RNA EXONUCLEASE 4"/>
    <property type="match status" value="1"/>
</dbReference>
<keyword evidence="3" id="KW-0269">Exonuclease</keyword>
<reference evidence="3 4" key="1">
    <citation type="submission" date="2020-02" db="EMBL/GenBank/DDBJ databases">
        <title>Draft genome sequence of Haematococcus lacustris strain NIES-144.</title>
        <authorList>
            <person name="Morimoto D."/>
            <person name="Nakagawa S."/>
            <person name="Yoshida T."/>
            <person name="Sawayama S."/>
        </authorList>
    </citation>
    <scope>NUCLEOTIDE SEQUENCE [LARGE SCALE GENOMIC DNA]</scope>
    <source>
        <strain evidence="3 4">NIES-144</strain>
    </source>
</reference>
<evidence type="ECO:0000313" key="4">
    <source>
        <dbReference type="Proteomes" id="UP000485058"/>
    </source>
</evidence>
<protein>
    <submittedName>
        <fullName evidence="3">Exonuclease domain-containing protein</fullName>
    </submittedName>
</protein>
<keyword evidence="1" id="KW-0540">Nuclease</keyword>
<proteinExistence type="predicted"/>
<comment type="caution">
    <text evidence="3">The sequence shown here is derived from an EMBL/GenBank/DDBJ whole genome shotgun (WGS) entry which is preliminary data.</text>
</comment>
<dbReference type="InterPro" id="IPR012337">
    <property type="entry name" value="RNaseH-like_sf"/>
</dbReference>
<dbReference type="GO" id="GO:0003676">
    <property type="term" value="F:nucleic acid binding"/>
    <property type="evidence" value="ECO:0007669"/>
    <property type="project" value="InterPro"/>
</dbReference>
<gene>
    <name evidence="3" type="ORF">HaLaN_17153</name>
</gene>
<dbReference type="AlphaFoldDB" id="A0A699ZMV4"/>
<dbReference type="EMBL" id="BLLF01001572">
    <property type="protein sequence ID" value="GFH20084.1"/>
    <property type="molecule type" value="Genomic_DNA"/>
</dbReference>
<evidence type="ECO:0000256" key="2">
    <source>
        <dbReference type="ARBA" id="ARBA00022801"/>
    </source>
</evidence>
<keyword evidence="2" id="KW-0378">Hydrolase</keyword>
<dbReference type="GO" id="GO:0004527">
    <property type="term" value="F:exonuclease activity"/>
    <property type="evidence" value="ECO:0007669"/>
    <property type="project" value="UniProtKB-KW"/>
</dbReference>
<dbReference type="InterPro" id="IPR047021">
    <property type="entry name" value="REXO1/3/4-like"/>
</dbReference>
<dbReference type="GO" id="GO:0005634">
    <property type="term" value="C:nucleus"/>
    <property type="evidence" value="ECO:0007669"/>
    <property type="project" value="TreeGrafter"/>
</dbReference>
<sequence length="65" mass="7138">MDARGNAAVSDGSAVAEPVALDCEMVRVGPEKVRRALARVAMVDQNGEVLLDRWVRPEEPVTDYR</sequence>
<name>A0A699ZMV4_HAELA</name>
<keyword evidence="4" id="KW-1185">Reference proteome</keyword>
<organism evidence="3 4">
    <name type="scientific">Haematococcus lacustris</name>
    <name type="common">Green alga</name>
    <name type="synonym">Haematococcus pluvialis</name>
    <dbReference type="NCBI Taxonomy" id="44745"/>
    <lineage>
        <taxon>Eukaryota</taxon>
        <taxon>Viridiplantae</taxon>
        <taxon>Chlorophyta</taxon>
        <taxon>core chlorophytes</taxon>
        <taxon>Chlorophyceae</taxon>
        <taxon>CS clade</taxon>
        <taxon>Chlamydomonadales</taxon>
        <taxon>Haematococcaceae</taxon>
        <taxon>Haematococcus</taxon>
    </lineage>
</organism>
<dbReference type="Proteomes" id="UP000485058">
    <property type="component" value="Unassembled WGS sequence"/>
</dbReference>
<dbReference type="SUPFAM" id="SSF53098">
    <property type="entry name" value="Ribonuclease H-like"/>
    <property type="match status" value="1"/>
</dbReference>
<accession>A0A699ZMV4</accession>
<evidence type="ECO:0000313" key="3">
    <source>
        <dbReference type="EMBL" id="GFH20084.1"/>
    </source>
</evidence>
<dbReference type="PANTHER" id="PTHR12801">
    <property type="entry name" value="RNA EXONUCLEASE REXO1 / RECO3 FAMILY MEMBER-RELATED"/>
    <property type="match status" value="1"/>
</dbReference>